<feature type="DNA-binding region" description="H-T-H motif" evidence="2">
    <location>
        <begin position="38"/>
        <end position="57"/>
    </location>
</feature>
<dbReference type="PANTHER" id="PTHR30055">
    <property type="entry name" value="HTH-TYPE TRANSCRIPTIONAL REGULATOR RUTR"/>
    <property type="match status" value="1"/>
</dbReference>
<dbReference type="SUPFAM" id="SSF46689">
    <property type="entry name" value="Homeodomain-like"/>
    <property type="match status" value="1"/>
</dbReference>
<dbReference type="Gene3D" id="1.10.10.60">
    <property type="entry name" value="Homeodomain-like"/>
    <property type="match status" value="1"/>
</dbReference>
<dbReference type="Gene3D" id="1.10.357.10">
    <property type="entry name" value="Tetracycline Repressor, domain 2"/>
    <property type="match status" value="1"/>
</dbReference>
<name>A0A562VEA3_9ACTN</name>
<dbReference type="PROSITE" id="PS50977">
    <property type="entry name" value="HTH_TETR_2"/>
    <property type="match status" value="1"/>
</dbReference>
<sequence>MANAPKRSGRRPGSPDTREEILAAARDVFAADGFERGSLRRIAAAAGVDPALIHHYFGTKDRLFLAAVEAPFDPADLVPTVFGPGVEGVGERLVRTFIGIWDSPGGNRAAAFLRSAINHRTMSTLVEQFVINHIIKNAVRHLDVPVDHVETRGSMIASQLLGLALTRNLMGFRALRAMDADALAVMYGPTIQRYLTADPAELGLPHDA</sequence>
<organism evidence="4 5">
    <name type="scientific">Stackebrandtia albiflava</name>
    <dbReference type="NCBI Taxonomy" id="406432"/>
    <lineage>
        <taxon>Bacteria</taxon>
        <taxon>Bacillati</taxon>
        <taxon>Actinomycetota</taxon>
        <taxon>Actinomycetes</taxon>
        <taxon>Glycomycetales</taxon>
        <taxon>Glycomycetaceae</taxon>
        <taxon>Stackebrandtia</taxon>
    </lineage>
</organism>
<comment type="caution">
    <text evidence="4">The sequence shown here is derived from an EMBL/GenBank/DDBJ whole genome shotgun (WGS) entry which is preliminary data.</text>
</comment>
<dbReference type="RefSeq" id="WP_147136235.1">
    <property type="nucleotide sequence ID" value="NZ_BAABIJ010000001.1"/>
</dbReference>
<keyword evidence="1 2" id="KW-0238">DNA-binding</keyword>
<dbReference type="OrthoDB" id="3210235at2"/>
<dbReference type="InterPro" id="IPR050109">
    <property type="entry name" value="HTH-type_TetR-like_transc_reg"/>
</dbReference>
<keyword evidence="5" id="KW-1185">Reference proteome</keyword>
<dbReference type="InterPro" id="IPR041678">
    <property type="entry name" value="TetR_C_16"/>
</dbReference>
<feature type="domain" description="HTH tetR-type" evidence="3">
    <location>
        <begin position="15"/>
        <end position="75"/>
    </location>
</feature>
<dbReference type="GO" id="GO:0000976">
    <property type="term" value="F:transcription cis-regulatory region binding"/>
    <property type="evidence" value="ECO:0007669"/>
    <property type="project" value="TreeGrafter"/>
</dbReference>
<dbReference type="Proteomes" id="UP000321617">
    <property type="component" value="Unassembled WGS sequence"/>
</dbReference>
<dbReference type="InterPro" id="IPR001647">
    <property type="entry name" value="HTH_TetR"/>
</dbReference>
<dbReference type="EMBL" id="VLLL01000005">
    <property type="protein sequence ID" value="TWJ16213.1"/>
    <property type="molecule type" value="Genomic_DNA"/>
</dbReference>
<dbReference type="InterPro" id="IPR009057">
    <property type="entry name" value="Homeodomain-like_sf"/>
</dbReference>
<dbReference type="GO" id="GO:0003700">
    <property type="term" value="F:DNA-binding transcription factor activity"/>
    <property type="evidence" value="ECO:0007669"/>
    <property type="project" value="TreeGrafter"/>
</dbReference>
<evidence type="ECO:0000256" key="2">
    <source>
        <dbReference type="PROSITE-ProRule" id="PRU00335"/>
    </source>
</evidence>
<dbReference type="AlphaFoldDB" id="A0A562VEA3"/>
<evidence type="ECO:0000313" key="5">
    <source>
        <dbReference type="Proteomes" id="UP000321617"/>
    </source>
</evidence>
<proteinExistence type="predicted"/>
<protein>
    <submittedName>
        <fullName evidence="4">TetR family transcriptional regulator</fullName>
    </submittedName>
</protein>
<dbReference type="InterPro" id="IPR036271">
    <property type="entry name" value="Tet_transcr_reg_TetR-rel_C_sf"/>
</dbReference>
<accession>A0A562VEA3</accession>
<dbReference type="Pfam" id="PF00440">
    <property type="entry name" value="TetR_N"/>
    <property type="match status" value="1"/>
</dbReference>
<evidence type="ECO:0000313" key="4">
    <source>
        <dbReference type="EMBL" id="TWJ16213.1"/>
    </source>
</evidence>
<reference evidence="4 5" key="1">
    <citation type="journal article" date="2013" name="Stand. Genomic Sci.">
        <title>Genomic Encyclopedia of Type Strains, Phase I: The one thousand microbial genomes (KMG-I) project.</title>
        <authorList>
            <person name="Kyrpides N.C."/>
            <person name="Woyke T."/>
            <person name="Eisen J.A."/>
            <person name="Garrity G."/>
            <person name="Lilburn T.G."/>
            <person name="Beck B.J."/>
            <person name="Whitman W.B."/>
            <person name="Hugenholtz P."/>
            <person name="Klenk H.P."/>
        </authorList>
    </citation>
    <scope>NUCLEOTIDE SEQUENCE [LARGE SCALE GENOMIC DNA]</scope>
    <source>
        <strain evidence="4 5">DSM 45044</strain>
    </source>
</reference>
<dbReference type="PRINTS" id="PR00455">
    <property type="entry name" value="HTHTETR"/>
</dbReference>
<evidence type="ECO:0000256" key="1">
    <source>
        <dbReference type="ARBA" id="ARBA00023125"/>
    </source>
</evidence>
<dbReference type="SUPFAM" id="SSF48498">
    <property type="entry name" value="Tetracyclin repressor-like, C-terminal domain"/>
    <property type="match status" value="1"/>
</dbReference>
<evidence type="ECO:0000259" key="3">
    <source>
        <dbReference type="PROSITE" id="PS50977"/>
    </source>
</evidence>
<gene>
    <name evidence="4" type="ORF">LX16_1940</name>
</gene>
<dbReference type="PANTHER" id="PTHR30055:SF235">
    <property type="entry name" value="TRANSCRIPTIONAL REGULATORY PROTEIN"/>
    <property type="match status" value="1"/>
</dbReference>
<dbReference type="Pfam" id="PF17920">
    <property type="entry name" value="TetR_C_16"/>
    <property type="match status" value="1"/>
</dbReference>